<dbReference type="Proteomes" id="UP000292085">
    <property type="component" value="Unassembled WGS sequence"/>
</dbReference>
<proteinExistence type="predicted"/>
<organism evidence="1 2">
    <name type="scientific">Sphingomonas populi</name>
    <dbReference type="NCBI Taxonomy" id="2484750"/>
    <lineage>
        <taxon>Bacteria</taxon>
        <taxon>Pseudomonadati</taxon>
        <taxon>Pseudomonadota</taxon>
        <taxon>Alphaproteobacteria</taxon>
        <taxon>Sphingomonadales</taxon>
        <taxon>Sphingomonadaceae</taxon>
        <taxon>Sphingomonas</taxon>
    </lineage>
</organism>
<comment type="caution">
    <text evidence="1">The sequence shown here is derived from an EMBL/GenBank/DDBJ whole genome shotgun (WGS) entry which is preliminary data.</text>
</comment>
<gene>
    <name evidence="1" type="ORF">EWE75_23855</name>
</gene>
<evidence type="ECO:0000313" key="2">
    <source>
        <dbReference type="Proteomes" id="UP000292085"/>
    </source>
</evidence>
<name>A0A4Q6XP16_9SPHN</name>
<evidence type="ECO:0000313" key="1">
    <source>
        <dbReference type="EMBL" id="RZF59054.1"/>
    </source>
</evidence>
<accession>A0A4Q6XP16</accession>
<keyword evidence="2" id="KW-1185">Reference proteome</keyword>
<reference evidence="1 2" key="1">
    <citation type="submission" date="2019-02" db="EMBL/GenBank/DDBJ databases">
        <authorList>
            <person name="Li Y."/>
        </authorList>
    </citation>
    <scope>NUCLEOTIDE SEQUENCE [LARGE SCALE GENOMIC DNA]</scope>
    <source>
        <strain evidence="1 2">3-7</strain>
    </source>
</reference>
<dbReference type="OrthoDB" id="9809746at2"/>
<sequence>MLKSGQKVPELQFSLATGGAWASRGDSSVRFLLISFYREVLCVVSVDPKDIAQAWVEGNRIDKIPISYGLAQEQIEIFGLFASFFSRNRKEMYFTEPAL</sequence>
<dbReference type="RefSeq" id="WP_130160537.1">
    <property type="nucleotide sequence ID" value="NZ_SGIS01000098.1"/>
</dbReference>
<dbReference type="AlphaFoldDB" id="A0A4Q6XP16"/>
<dbReference type="EMBL" id="SGIS01000098">
    <property type="protein sequence ID" value="RZF59054.1"/>
    <property type="molecule type" value="Genomic_DNA"/>
</dbReference>
<protein>
    <submittedName>
        <fullName evidence="1">Uncharacterized protein</fullName>
    </submittedName>
</protein>